<name>A0A656YXH8_9EURY</name>
<comment type="caution">
    <text evidence="5">The sequence shown here is derived from an EMBL/GenBank/DDBJ whole genome shotgun (WGS) entry which is preliminary data.</text>
</comment>
<dbReference type="PANTHER" id="PTHR35005">
    <property type="entry name" value="3-DEHYDRO-SCYLLO-INOSOSE HYDROLASE"/>
    <property type="match status" value="1"/>
</dbReference>
<dbReference type="InterPro" id="IPR003785">
    <property type="entry name" value="Creatininase/forma_Hydrolase"/>
</dbReference>
<dbReference type="GO" id="GO:0046872">
    <property type="term" value="F:metal ion binding"/>
    <property type="evidence" value="ECO:0007669"/>
    <property type="project" value="UniProtKB-KW"/>
</dbReference>
<protein>
    <recommendedName>
        <fullName evidence="7">Creatinine amidohydrolase</fullName>
    </recommendedName>
</protein>
<dbReference type="Pfam" id="PF02633">
    <property type="entry name" value="Creatininase"/>
    <property type="match status" value="1"/>
</dbReference>
<evidence type="ECO:0008006" key="7">
    <source>
        <dbReference type="Google" id="ProtNLM"/>
    </source>
</evidence>
<dbReference type="GO" id="GO:0016811">
    <property type="term" value="F:hydrolase activity, acting on carbon-nitrogen (but not peptide) bonds, in linear amides"/>
    <property type="evidence" value="ECO:0007669"/>
    <property type="project" value="TreeGrafter"/>
</dbReference>
<dbReference type="GO" id="GO:0009231">
    <property type="term" value="P:riboflavin biosynthetic process"/>
    <property type="evidence" value="ECO:0007669"/>
    <property type="project" value="TreeGrafter"/>
</dbReference>
<accession>A0A656YXH8</accession>
<sequence>MKEGKEKLWWQNLRRPEIEERAEECDIAILPVGAVEQHGQHLPTGEDSFHAMDIAERVAEKTGAMLLPCPWYGTHPSMHLKYTGTIPLRFETFKNLLVDVVEGASESGFNKFVILNCHGQEWAIPPAVQELGRKGYFVVAPTLWEIAKSKFREVLDTYFMHAGEAETSLGLYIVPEYVDMDVAEGEEKEAVLDGKWFAKPSDVIEDRIPWFAVTLTPEYKELEFGSKGFPKEGTAEKGEKIVGAAVDWLVELLEEIKEKYPPGTKPDIAP</sequence>
<organism evidence="5 6">
    <name type="scientific">candidate division MSBL1 archaeon SCGC-AAA259J03</name>
    <dbReference type="NCBI Taxonomy" id="1698269"/>
    <lineage>
        <taxon>Archaea</taxon>
        <taxon>Methanobacteriati</taxon>
        <taxon>Methanobacteriota</taxon>
        <taxon>candidate division MSBL1</taxon>
    </lineage>
</organism>
<dbReference type="PANTHER" id="PTHR35005:SF1">
    <property type="entry name" value="2-AMINO-5-FORMYLAMINO-6-RIBOSYLAMINOPYRIMIDIN-4(3H)-ONE 5'-MONOPHOSPHATE DEFORMYLASE"/>
    <property type="match status" value="1"/>
</dbReference>
<evidence type="ECO:0000256" key="4">
    <source>
        <dbReference type="ARBA" id="ARBA00022833"/>
    </source>
</evidence>
<dbReference type="AlphaFoldDB" id="A0A656YXH8"/>
<keyword evidence="4" id="KW-0862">Zinc</keyword>
<dbReference type="Gene3D" id="3.40.50.10310">
    <property type="entry name" value="Creatininase"/>
    <property type="match status" value="1"/>
</dbReference>
<evidence type="ECO:0000313" key="6">
    <source>
        <dbReference type="Proteomes" id="UP000070257"/>
    </source>
</evidence>
<dbReference type="Proteomes" id="UP000070257">
    <property type="component" value="Unassembled WGS sequence"/>
</dbReference>
<evidence type="ECO:0000256" key="2">
    <source>
        <dbReference type="ARBA" id="ARBA00022723"/>
    </source>
</evidence>
<evidence type="ECO:0000313" key="5">
    <source>
        <dbReference type="EMBL" id="KXA98914.1"/>
    </source>
</evidence>
<dbReference type="SUPFAM" id="SSF102215">
    <property type="entry name" value="Creatininase"/>
    <property type="match status" value="1"/>
</dbReference>
<dbReference type="EMBL" id="LHXT01000002">
    <property type="protein sequence ID" value="KXA98914.1"/>
    <property type="molecule type" value="Genomic_DNA"/>
</dbReference>
<keyword evidence="3" id="KW-0378">Hydrolase</keyword>
<reference evidence="5 6" key="1">
    <citation type="journal article" date="2016" name="Sci. Rep.">
        <title>Metabolic traits of an uncultured archaeal lineage -MSBL1- from brine pools of the Red Sea.</title>
        <authorList>
            <person name="Mwirichia R."/>
            <person name="Alam I."/>
            <person name="Rashid M."/>
            <person name="Vinu M."/>
            <person name="Ba-Alawi W."/>
            <person name="Anthony Kamau A."/>
            <person name="Kamanda Ngugi D."/>
            <person name="Goker M."/>
            <person name="Klenk H.P."/>
            <person name="Bajic V."/>
            <person name="Stingl U."/>
        </authorList>
    </citation>
    <scope>NUCLEOTIDE SEQUENCE [LARGE SCALE GENOMIC DNA]</scope>
    <source>
        <strain evidence="5">SCGC-AAA259J03</strain>
    </source>
</reference>
<comment type="cofactor">
    <cofactor evidence="1">
        <name>Zn(2+)</name>
        <dbReference type="ChEBI" id="CHEBI:29105"/>
    </cofactor>
</comment>
<gene>
    <name evidence="5" type="ORF">AKJ39_00285</name>
</gene>
<evidence type="ECO:0000256" key="3">
    <source>
        <dbReference type="ARBA" id="ARBA00022801"/>
    </source>
</evidence>
<keyword evidence="6" id="KW-1185">Reference proteome</keyword>
<proteinExistence type="predicted"/>
<dbReference type="InterPro" id="IPR024087">
    <property type="entry name" value="Creatininase-like_sf"/>
</dbReference>
<evidence type="ECO:0000256" key="1">
    <source>
        <dbReference type="ARBA" id="ARBA00001947"/>
    </source>
</evidence>
<keyword evidence="2" id="KW-0479">Metal-binding</keyword>